<dbReference type="Pfam" id="PF14236">
    <property type="entry name" value="DruA"/>
    <property type="match status" value="1"/>
</dbReference>
<evidence type="ECO:0000313" key="4">
    <source>
        <dbReference type="Proteomes" id="UP001524944"/>
    </source>
</evidence>
<evidence type="ECO:0000256" key="1">
    <source>
        <dbReference type="SAM" id="MobiDB-lite"/>
    </source>
</evidence>
<evidence type="ECO:0000259" key="2">
    <source>
        <dbReference type="Pfam" id="PF13546"/>
    </source>
</evidence>
<comment type="caution">
    <text evidence="3">The sequence shown here is derived from an EMBL/GenBank/DDBJ whole genome shotgun (WGS) entry which is preliminary data.</text>
</comment>
<dbReference type="Proteomes" id="UP001524944">
    <property type="component" value="Unassembled WGS sequence"/>
</dbReference>
<dbReference type="PANTHER" id="PTHR33627">
    <property type="entry name" value="TRANSPOSASE"/>
    <property type="match status" value="1"/>
</dbReference>
<accession>A0ABT1Y3Q2</accession>
<keyword evidence="4" id="KW-1185">Reference proteome</keyword>
<dbReference type="PANTHER" id="PTHR33627:SF1">
    <property type="entry name" value="TRANSPOSASE"/>
    <property type="match status" value="1"/>
</dbReference>
<evidence type="ECO:0000313" key="3">
    <source>
        <dbReference type="EMBL" id="MCR6545509.1"/>
    </source>
</evidence>
<gene>
    <name evidence="3" type="ORF">NVS47_08270</name>
</gene>
<organism evidence="3 4">
    <name type="scientific">Dehalobacterium formicoaceticum</name>
    <dbReference type="NCBI Taxonomy" id="51515"/>
    <lineage>
        <taxon>Bacteria</taxon>
        <taxon>Bacillati</taxon>
        <taxon>Bacillota</taxon>
        <taxon>Clostridia</taxon>
        <taxon>Eubacteriales</taxon>
        <taxon>Peptococcaceae</taxon>
        <taxon>Dehalobacterium</taxon>
    </lineage>
</organism>
<dbReference type="InterPro" id="IPR025639">
    <property type="entry name" value="DruA"/>
</dbReference>
<dbReference type="EMBL" id="JANPWE010000003">
    <property type="protein sequence ID" value="MCR6545509.1"/>
    <property type="molecule type" value="Genomic_DNA"/>
</dbReference>
<sequence length="516" mass="59634">MEPRNIIPSIDDTPLAEGIFKIKSALRIELVNRTEMEALWNQLVKSYHYLGHNKTIGPRVKYLVWFNERPIAAISYNQASYRLGVRDTFIDWNDEERKKYLHHVLNNNRFLILPWVHVKNLASHLIALSIKHLKHDWPLLYGVEPYLLETFVDQDKYKGTCYRAANWHYVGETSGFGKVGITYQYHGNKKGVYLYPLKKNFKQLMGCTGRHKPPRVHNKSNKYLEMVSMQLQKNTWHEGILEEAKVPDIIDKLPEMFNNYISRFADCFKRAEPIANLYAYTRGLLSNLERKSVEPIALEFIDNPRGPRNLQNFMKNAQWDEEKAIKIYQEGLSERLSDDEGMLTVDESGFVKKGKNSVGVARQYCSSVGKVENSQVGVFVGYSGPKGYGLISAQLFMPEKWFGEDYAQRRQDCAVPDELTFRTKPQIGLDLIHKIEESGLFKAKWIGVDCLYGNSKEFLDAISDKYWYFADIHNNTQVWRTQPTFKVPEYKGRGPRPTKVTATTPTKHVSKIAEDG</sequence>
<dbReference type="Pfam" id="PF13546">
    <property type="entry name" value="DDE_5"/>
    <property type="match status" value="1"/>
</dbReference>
<feature type="region of interest" description="Disordered" evidence="1">
    <location>
        <begin position="491"/>
        <end position="516"/>
    </location>
</feature>
<proteinExistence type="predicted"/>
<feature type="domain" description="Transposase IS701-like DDE" evidence="2">
    <location>
        <begin position="263"/>
        <end position="505"/>
    </location>
</feature>
<dbReference type="RefSeq" id="WP_089609220.1">
    <property type="nucleotide sequence ID" value="NZ_CP022121.1"/>
</dbReference>
<reference evidence="3 4" key="1">
    <citation type="submission" date="2022-08" db="EMBL/GenBank/DDBJ databases">
        <title>Proteogenomics of the novel Dehalobacterium formicoaceticum strain EZ94 highlights a key role of methyltransferases during anaerobic dichloromethane degradation.</title>
        <authorList>
            <person name="Wasmund K."/>
        </authorList>
    </citation>
    <scope>NUCLEOTIDE SEQUENCE [LARGE SCALE GENOMIC DNA]</scope>
    <source>
        <strain evidence="3 4">EZ94</strain>
    </source>
</reference>
<name>A0ABT1Y3Q2_9FIRM</name>
<protein>
    <submittedName>
        <fullName evidence="3">DUF4338 domain-containing protein</fullName>
    </submittedName>
</protein>
<dbReference type="InterPro" id="IPR038721">
    <property type="entry name" value="IS701-like_DDE_dom"/>
</dbReference>
<dbReference type="InterPro" id="IPR039365">
    <property type="entry name" value="IS701-like"/>
</dbReference>